<dbReference type="EMBL" id="KL250554">
    <property type="protein sequence ID" value="KGB33559.1"/>
    <property type="molecule type" value="Genomic_DNA"/>
</dbReference>
<dbReference type="InterPro" id="IPR037431">
    <property type="entry name" value="REX4_DEDDh_dom"/>
</dbReference>
<dbReference type="PANTHER" id="PTHR12801">
    <property type="entry name" value="RNA EXONUCLEASE REXO1 / RECO3 FAMILY MEMBER-RELATED"/>
    <property type="match status" value="1"/>
</dbReference>
<evidence type="ECO:0000256" key="5">
    <source>
        <dbReference type="ARBA" id="ARBA00022722"/>
    </source>
</evidence>
<evidence type="ECO:0000256" key="3">
    <source>
        <dbReference type="ARBA" id="ARBA00016937"/>
    </source>
</evidence>
<dbReference type="GO" id="GO:0003676">
    <property type="term" value="F:nucleic acid binding"/>
    <property type="evidence" value="ECO:0007669"/>
    <property type="project" value="InterPro"/>
</dbReference>
<evidence type="ECO:0000256" key="4">
    <source>
        <dbReference type="ARBA" id="ARBA00022552"/>
    </source>
</evidence>
<evidence type="ECO:0000256" key="6">
    <source>
        <dbReference type="ARBA" id="ARBA00022801"/>
    </source>
</evidence>
<dbReference type="GO" id="GO:0008408">
    <property type="term" value="F:3'-5' exonuclease activity"/>
    <property type="evidence" value="ECO:0007669"/>
    <property type="project" value="InterPro"/>
</dbReference>
<evidence type="ECO:0000256" key="2">
    <source>
        <dbReference type="ARBA" id="ARBA00010489"/>
    </source>
</evidence>
<feature type="domain" description="Exonuclease" evidence="10">
    <location>
        <begin position="91"/>
        <end position="254"/>
    </location>
</feature>
<comment type="similarity">
    <text evidence="2">Belongs to the REXO4 family.</text>
</comment>
<keyword evidence="6" id="KW-0378">Hydrolase</keyword>
<dbReference type="Gene3D" id="3.30.420.10">
    <property type="entry name" value="Ribonuclease H-like superfamily/Ribonuclease H"/>
    <property type="match status" value="1"/>
</dbReference>
<dbReference type="Pfam" id="PF00929">
    <property type="entry name" value="RNase_T"/>
    <property type="match status" value="1"/>
</dbReference>
<dbReference type="InterPro" id="IPR047021">
    <property type="entry name" value="REXO1/3/4-like"/>
</dbReference>
<organism evidence="11">
    <name type="scientific">Schistosoma haematobium</name>
    <name type="common">Blood fluke</name>
    <dbReference type="NCBI Taxonomy" id="6185"/>
    <lineage>
        <taxon>Eukaryota</taxon>
        <taxon>Metazoa</taxon>
        <taxon>Spiralia</taxon>
        <taxon>Lophotrochozoa</taxon>
        <taxon>Platyhelminthes</taxon>
        <taxon>Trematoda</taxon>
        <taxon>Digenea</taxon>
        <taxon>Strigeidida</taxon>
        <taxon>Schistosomatoidea</taxon>
        <taxon>Schistosomatidae</taxon>
        <taxon>Schistosoma</taxon>
    </lineage>
</organism>
<gene>
    <name evidence="11" type="ORF">MS3_01722</name>
</gene>
<evidence type="ECO:0000256" key="8">
    <source>
        <dbReference type="ARBA" id="ARBA00023242"/>
    </source>
</evidence>
<dbReference type="AlphaFoldDB" id="A0A094ZKV2"/>
<evidence type="ECO:0000313" key="11">
    <source>
        <dbReference type="EMBL" id="KGB33559.1"/>
    </source>
</evidence>
<proteinExistence type="inferred from homology"/>
<name>A0A094ZKV2_SCHHA</name>
<dbReference type="CDD" id="cd06144">
    <property type="entry name" value="REX4_like"/>
    <property type="match status" value="1"/>
</dbReference>
<comment type="subcellular location">
    <subcellularLocation>
        <location evidence="1">Nucleus</location>
    </subcellularLocation>
</comment>
<dbReference type="GO" id="GO:0006364">
    <property type="term" value="P:rRNA processing"/>
    <property type="evidence" value="ECO:0007669"/>
    <property type="project" value="UniProtKB-KW"/>
</dbReference>
<dbReference type="InterPro" id="IPR036397">
    <property type="entry name" value="RNaseH_sf"/>
</dbReference>
<keyword evidence="7 11" id="KW-0269">Exonuclease</keyword>
<evidence type="ECO:0000259" key="10">
    <source>
        <dbReference type="SMART" id="SM00479"/>
    </source>
</evidence>
<dbReference type="InterPro" id="IPR013520">
    <property type="entry name" value="Ribonucl_H"/>
</dbReference>
<evidence type="ECO:0000256" key="9">
    <source>
        <dbReference type="ARBA" id="ARBA00025599"/>
    </source>
</evidence>
<keyword evidence="4" id="KW-0698">rRNA processing</keyword>
<dbReference type="SUPFAM" id="SSF53098">
    <property type="entry name" value="Ribonuclease H-like"/>
    <property type="match status" value="1"/>
</dbReference>
<keyword evidence="8" id="KW-0539">Nucleus</keyword>
<dbReference type="GO" id="GO:0005634">
    <property type="term" value="C:nucleus"/>
    <property type="evidence" value="ECO:0007669"/>
    <property type="project" value="UniProtKB-SubCell"/>
</dbReference>
<accession>A0A094ZKV2</accession>
<evidence type="ECO:0000256" key="7">
    <source>
        <dbReference type="ARBA" id="ARBA00022839"/>
    </source>
</evidence>
<keyword evidence="5" id="KW-0540">Nuclease</keyword>
<dbReference type="InterPro" id="IPR012337">
    <property type="entry name" value="RNaseH-like_sf"/>
</dbReference>
<reference evidence="11" key="1">
    <citation type="journal article" date="2012" name="Nat. Genet.">
        <title>Whole-genome sequence of Schistosoma haematobium.</title>
        <authorList>
            <person name="Young N.D."/>
            <person name="Jex A.R."/>
            <person name="Li B."/>
            <person name="Liu S."/>
            <person name="Yang L."/>
            <person name="Xiong Z."/>
            <person name="Li Y."/>
            <person name="Cantacessi C."/>
            <person name="Hall R.S."/>
            <person name="Xu X."/>
            <person name="Chen F."/>
            <person name="Wu X."/>
            <person name="Zerlotini A."/>
            <person name="Oliveira G."/>
            <person name="Hofmann A."/>
            <person name="Zhang G."/>
            <person name="Fang X."/>
            <person name="Kang Y."/>
            <person name="Campbell B.E."/>
            <person name="Loukas A."/>
            <person name="Ranganathan S."/>
            <person name="Rollinson D."/>
            <person name="Rinaldi G."/>
            <person name="Brindley P.J."/>
            <person name="Yang H."/>
            <person name="Wang J."/>
            <person name="Wang J."/>
            <person name="Gasser R.B."/>
        </authorList>
    </citation>
    <scope>NUCLEOTIDE SEQUENCE [LARGE SCALE GENOMIC DNA]</scope>
</reference>
<dbReference type="SMART" id="SM00479">
    <property type="entry name" value="EXOIII"/>
    <property type="match status" value="1"/>
</dbReference>
<dbReference type="PANTHER" id="PTHR12801:SF45">
    <property type="entry name" value="RNA EXONUCLEASE 4"/>
    <property type="match status" value="1"/>
</dbReference>
<sequence>MYNASQFAPPKNFGHQCNGHNSESIPTNLVLAHSSNRVIFYAYKSSSKYPVKKYTCPIQIKCLSCKHEENTTLVFDSLDLTSEMNSPINLSPIALDCEMVGVGLKNSNALGRISIVDYEGEVLCDVIVKPEGEICDYRTKWSGIREEDMSRAIPYSYVRERVEKIIHNRIVIGHMLKNDFAVLNMKHPPHLVRDTCRVPYPKLLAGFSTKPQIGLRALTLRLFGINIQNAEHCSIEDARASMAIYRLVQDIWEADLLKPNKKQLLKHHSNDHSKSICYTDNCQEDKASSSSLS</sequence>
<evidence type="ECO:0000256" key="1">
    <source>
        <dbReference type="ARBA" id="ARBA00004123"/>
    </source>
</evidence>
<dbReference type="STRING" id="6185.A0A094ZKV2"/>
<protein>
    <recommendedName>
        <fullName evidence="3">RNA exonuclease 4</fullName>
    </recommendedName>
</protein>
<comment type="function">
    <text evidence="9">Exoribonuclease involved in ribosome biosynthesis. Involved in the processing of ITS1, the internal transcribed spacer localized between the 18S and 5.8S rRNAs.</text>
</comment>